<accession>A0A4U5N4Q9</accession>
<gene>
    <name evidence="4" type="ORF">L596_018373</name>
</gene>
<dbReference type="GO" id="GO:0005783">
    <property type="term" value="C:endoplasmic reticulum"/>
    <property type="evidence" value="ECO:0007669"/>
    <property type="project" value="TreeGrafter"/>
</dbReference>
<evidence type="ECO:0000259" key="3">
    <source>
        <dbReference type="PROSITE" id="PS50033"/>
    </source>
</evidence>
<dbReference type="SUPFAM" id="SSF54236">
    <property type="entry name" value="Ubiquitin-like"/>
    <property type="match status" value="1"/>
</dbReference>
<dbReference type="Proteomes" id="UP000298663">
    <property type="component" value="Unassembled WGS sequence"/>
</dbReference>
<name>A0A4U5N4Q9_STECR</name>
<evidence type="ECO:0000256" key="2">
    <source>
        <dbReference type="SAM" id="MobiDB-lite"/>
    </source>
</evidence>
<dbReference type="EMBL" id="AZBU02000005">
    <property type="protein sequence ID" value="TKR77388.1"/>
    <property type="molecule type" value="Genomic_DNA"/>
</dbReference>
<dbReference type="Pfam" id="PF00789">
    <property type="entry name" value="UBX"/>
    <property type="match status" value="1"/>
</dbReference>
<proteinExistence type="predicted"/>
<dbReference type="STRING" id="34508.A0A4U5N4Q9"/>
<dbReference type="GO" id="GO:0036503">
    <property type="term" value="P:ERAD pathway"/>
    <property type="evidence" value="ECO:0007669"/>
    <property type="project" value="TreeGrafter"/>
</dbReference>
<evidence type="ECO:0000313" key="4">
    <source>
        <dbReference type="EMBL" id="TKR77388.1"/>
    </source>
</evidence>
<organism evidence="4 5">
    <name type="scientific">Steinernema carpocapsae</name>
    <name type="common">Entomopathogenic nematode</name>
    <dbReference type="NCBI Taxonomy" id="34508"/>
    <lineage>
        <taxon>Eukaryota</taxon>
        <taxon>Metazoa</taxon>
        <taxon>Ecdysozoa</taxon>
        <taxon>Nematoda</taxon>
        <taxon>Chromadorea</taxon>
        <taxon>Rhabditida</taxon>
        <taxon>Tylenchina</taxon>
        <taxon>Panagrolaimomorpha</taxon>
        <taxon>Strongyloidoidea</taxon>
        <taxon>Steinernematidae</taxon>
        <taxon>Steinernema</taxon>
    </lineage>
</organism>
<dbReference type="PANTHER" id="PTHR46424">
    <property type="entry name" value="UBX DOMAIN-CONTAINING PROTEIN 4"/>
    <property type="match status" value="1"/>
</dbReference>
<feature type="region of interest" description="Disordered" evidence="2">
    <location>
        <begin position="392"/>
        <end position="450"/>
    </location>
</feature>
<dbReference type="Gene3D" id="3.10.20.90">
    <property type="entry name" value="Phosphatidylinositol 3-kinase Catalytic Subunit, Chain A, domain 1"/>
    <property type="match status" value="1"/>
</dbReference>
<dbReference type="InterPro" id="IPR001012">
    <property type="entry name" value="UBX_dom"/>
</dbReference>
<feature type="domain" description="UBX" evidence="3">
    <location>
        <begin position="253"/>
        <end position="328"/>
    </location>
</feature>
<feature type="region of interest" description="Disordered" evidence="2">
    <location>
        <begin position="175"/>
        <end position="194"/>
    </location>
</feature>
<comment type="caution">
    <text evidence="4">The sequence shown here is derived from an EMBL/GenBank/DDBJ whole genome shotgun (WGS) entry which is preliminary data.</text>
</comment>
<dbReference type="SMART" id="SM00166">
    <property type="entry name" value="UBX"/>
    <property type="match status" value="1"/>
</dbReference>
<dbReference type="Pfam" id="PF23187">
    <property type="entry name" value="UBX7_N"/>
    <property type="match status" value="1"/>
</dbReference>
<dbReference type="AlphaFoldDB" id="A0A4U5N4Q9"/>
<evidence type="ECO:0000313" key="5">
    <source>
        <dbReference type="Proteomes" id="UP000298663"/>
    </source>
</evidence>
<protein>
    <recommendedName>
        <fullName evidence="1">UBX domain-containing protein 4</fullName>
    </recommendedName>
</protein>
<keyword evidence="5" id="KW-1185">Reference proteome</keyword>
<reference evidence="4 5" key="1">
    <citation type="journal article" date="2015" name="Genome Biol.">
        <title>Comparative genomics of Steinernema reveals deeply conserved gene regulatory networks.</title>
        <authorList>
            <person name="Dillman A.R."/>
            <person name="Macchietto M."/>
            <person name="Porter C.F."/>
            <person name="Rogers A."/>
            <person name="Williams B."/>
            <person name="Antoshechkin I."/>
            <person name="Lee M.M."/>
            <person name="Goodwin Z."/>
            <person name="Lu X."/>
            <person name="Lewis E.E."/>
            <person name="Goodrich-Blair H."/>
            <person name="Stock S.P."/>
            <person name="Adams B.J."/>
            <person name="Sternberg P.W."/>
            <person name="Mortazavi A."/>
        </authorList>
    </citation>
    <scope>NUCLEOTIDE SEQUENCE [LARGE SCALE GENOMIC DNA]</scope>
    <source>
        <strain evidence="4 5">ALL</strain>
    </source>
</reference>
<dbReference type="InterPro" id="IPR029071">
    <property type="entry name" value="Ubiquitin-like_domsf"/>
</dbReference>
<sequence>MEWFDGSIAVAIEKCRNKQALFIVYVYNAGEKETQNDVQFNKVLEELDTDKFDVNFIAIRLKTGSEDAKHFANIYPTPVVPAFYAIGKAGTPLKIITAPSGITAERFTEEFQGTVDTFNAAIEGAKPKKILKTNRCAADDLEGVEMTLEEKQKRAMELLAKKKAEEAEKELQEAKKKEIERRKDGQAMMKAREEQKDREILEAMEQRKKEKAENEAQLKRLREQIRLDREERAKKPHVEAEAAPKAAPVVKPIPTDECRIQVKFPNGSTLIKQLASAQPLQVIVDAIKEDGRHSGSFYLVQMYPRTELNDYEKTLLDLGLTPSAVILLVPAGGGFAGSPVRSNVVAGSVAGSVAAPSGYIAFLQTLLLAPLNVVYQMVMSLMGYFTGAPLTPGHAPPSSPSQSESGADRSKPNNGGSLGNVRGLHDKRSGGSDSDDDSEARYNGNSTQQL</sequence>
<dbReference type="PANTHER" id="PTHR46424:SF1">
    <property type="entry name" value="UBX DOMAIN-CONTAINING PROTEIN 4"/>
    <property type="match status" value="1"/>
</dbReference>
<dbReference type="OrthoDB" id="10254930at2759"/>
<dbReference type="PROSITE" id="PS50033">
    <property type="entry name" value="UBX"/>
    <property type="match status" value="1"/>
</dbReference>
<evidence type="ECO:0000256" key="1">
    <source>
        <dbReference type="ARBA" id="ARBA00040925"/>
    </source>
</evidence>
<reference evidence="4 5" key="2">
    <citation type="journal article" date="2019" name="G3 (Bethesda)">
        <title>Hybrid Assembly of the Genome of the Entomopathogenic Nematode Steinernema carpocapsae Identifies the X-Chromosome.</title>
        <authorList>
            <person name="Serra L."/>
            <person name="Macchietto M."/>
            <person name="Macias-Munoz A."/>
            <person name="McGill C.J."/>
            <person name="Rodriguez I.M."/>
            <person name="Rodriguez B."/>
            <person name="Murad R."/>
            <person name="Mortazavi A."/>
        </authorList>
    </citation>
    <scope>NUCLEOTIDE SEQUENCE [LARGE SCALE GENOMIC DNA]</scope>
    <source>
        <strain evidence="4 5">ALL</strain>
    </source>
</reference>